<evidence type="ECO:0000256" key="3">
    <source>
        <dbReference type="ARBA" id="ARBA00022679"/>
    </source>
</evidence>
<dbReference type="InterPro" id="IPR044610">
    <property type="entry name" value="GLCAT14A/B/C"/>
</dbReference>
<dbReference type="AlphaFoldDB" id="A0A843WZF8"/>
<name>A0A843WZF8_COLES</name>
<keyword evidence="7" id="KW-1185">Reference proteome</keyword>
<proteinExistence type="predicted"/>
<evidence type="ECO:0000256" key="1">
    <source>
        <dbReference type="ARBA" id="ARBA00004606"/>
    </source>
</evidence>
<keyword evidence="3" id="KW-0808">Transferase</keyword>
<accession>A0A843WZF8</accession>
<dbReference type="Proteomes" id="UP000652761">
    <property type="component" value="Unassembled WGS sequence"/>
</dbReference>
<dbReference type="OrthoDB" id="2019572at2759"/>
<keyword evidence="5" id="KW-0325">Glycoprotein</keyword>
<gene>
    <name evidence="6" type="ORF">Taro_046576</name>
</gene>
<keyword evidence="2" id="KW-0328">Glycosyltransferase</keyword>
<sequence length="211" mass="23297">MPGSPSMILSRKLVEFSVLGWDNLPRTLLMFFSNMRSAQRGYFHTLVCNSKNFHNTVVNSDLRFNSWNNKSSKQIRDLKLADFDKMIGSGAAFAGSFVPNDPVLDKIDAAVLHRGWGKIAPGGWCLGRSSRGRDPCLSWGDPGILRPGPGAKRFENLLLQSMRNSSAWTNLCRNLTPCGFVGSRIGVYKLQGQDLAAPAFRVLALLLSHLT</sequence>
<evidence type="ECO:0000256" key="4">
    <source>
        <dbReference type="ARBA" id="ARBA00023136"/>
    </source>
</evidence>
<dbReference type="GO" id="GO:0016020">
    <property type="term" value="C:membrane"/>
    <property type="evidence" value="ECO:0007669"/>
    <property type="project" value="UniProtKB-SubCell"/>
</dbReference>
<comment type="subcellular location">
    <subcellularLocation>
        <location evidence="1">Membrane</location>
        <topology evidence="1">Single-pass type II membrane protein</topology>
    </subcellularLocation>
</comment>
<evidence type="ECO:0000313" key="7">
    <source>
        <dbReference type="Proteomes" id="UP000652761"/>
    </source>
</evidence>
<dbReference type="PANTHER" id="PTHR45719:SF31">
    <property type="entry name" value="BETA-GLUCURONOSYLTRANSFERASE GLCAT14A-LIKE ISOFORM X1"/>
    <property type="match status" value="1"/>
</dbReference>
<comment type="caution">
    <text evidence="6">The sequence shown here is derived from an EMBL/GenBank/DDBJ whole genome shotgun (WGS) entry which is preliminary data.</text>
</comment>
<evidence type="ECO:0000256" key="2">
    <source>
        <dbReference type="ARBA" id="ARBA00022676"/>
    </source>
</evidence>
<organism evidence="6 7">
    <name type="scientific">Colocasia esculenta</name>
    <name type="common">Wild taro</name>
    <name type="synonym">Arum esculentum</name>
    <dbReference type="NCBI Taxonomy" id="4460"/>
    <lineage>
        <taxon>Eukaryota</taxon>
        <taxon>Viridiplantae</taxon>
        <taxon>Streptophyta</taxon>
        <taxon>Embryophyta</taxon>
        <taxon>Tracheophyta</taxon>
        <taxon>Spermatophyta</taxon>
        <taxon>Magnoliopsida</taxon>
        <taxon>Liliopsida</taxon>
        <taxon>Araceae</taxon>
        <taxon>Aroideae</taxon>
        <taxon>Colocasieae</taxon>
        <taxon>Colocasia</taxon>
    </lineage>
</organism>
<dbReference type="PANTHER" id="PTHR45719">
    <property type="entry name" value="GLYCOSYLTRANSFERASE"/>
    <property type="match status" value="1"/>
</dbReference>
<dbReference type="GO" id="GO:0015020">
    <property type="term" value="F:glucuronosyltransferase activity"/>
    <property type="evidence" value="ECO:0007669"/>
    <property type="project" value="InterPro"/>
</dbReference>
<dbReference type="InterPro" id="IPR003406">
    <property type="entry name" value="Glyco_trans_14"/>
</dbReference>
<dbReference type="Pfam" id="PF02485">
    <property type="entry name" value="Branch"/>
    <property type="match status" value="1"/>
</dbReference>
<keyword evidence="4" id="KW-0472">Membrane</keyword>
<evidence type="ECO:0000313" key="6">
    <source>
        <dbReference type="EMBL" id="MQM13646.1"/>
    </source>
</evidence>
<dbReference type="EMBL" id="NMUH01005764">
    <property type="protein sequence ID" value="MQM13646.1"/>
    <property type="molecule type" value="Genomic_DNA"/>
</dbReference>
<reference evidence="6" key="1">
    <citation type="submission" date="2017-07" db="EMBL/GenBank/DDBJ databases">
        <title>Taro Niue Genome Assembly and Annotation.</title>
        <authorList>
            <person name="Atibalentja N."/>
            <person name="Keating K."/>
            <person name="Fields C.J."/>
        </authorList>
    </citation>
    <scope>NUCLEOTIDE SEQUENCE</scope>
    <source>
        <strain evidence="6">Niue_2</strain>
        <tissue evidence="6">Leaf</tissue>
    </source>
</reference>
<protein>
    <submittedName>
        <fullName evidence="6">Uncharacterized protein</fullName>
    </submittedName>
</protein>
<evidence type="ECO:0000256" key="5">
    <source>
        <dbReference type="ARBA" id="ARBA00023180"/>
    </source>
</evidence>